<proteinExistence type="predicted"/>
<protein>
    <submittedName>
        <fullName evidence="1">Uncharacterized protein</fullName>
    </submittedName>
</protein>
<evidence type="ECO:0000313" key="2">
    <source>
        <dbReference type="Proteomes" id="UP000831701"/>
    </source>
</evidence>
<dbReference type="Proteomes" id="UP000831701">
    <property type="component" value="Chromosome 9"/>
</dbReference>
<evidence type="ECO:0000313" key="1">
    <source>
        <dbReference type="EMBL" id="KAI3367320.1"/>
    </source>
</evidence>
<accession>A0ACB8WHY0</accession>
<name>A0ACB8WHY0_9TELE</name>
<gene>
    <name evidence="1" type="ORF">L3Q82_008364</name>
</gene>
<comment type="caution">
    <text evidence="1">The sequence shown here is derived from an EMBL/GenBank/DDBJ whole genome shotgun (WGS) entry which is preliminary data.</text>
</comment>
<sequence length="192" mass="20521">MSVLTVRPSCQPPPPTRSSSSSADTNLRNCTESGGALMEARTFVLLLVLMTVSSLGSTFSGFVRGRAVLKGSWSGDINQQQAAVFNESSDQVRDYLMNTEKHFAAKEPNRVGGDQSNTERRVTGQTKSGSQAHHGKERKTRTITSPGLALPGPHPGARPGVGARRRVPGGLGLCPRDPAGLSPKWRRGPTFQ</sequence>
<reference evidence="1" key="1">
    <citation type="submission" date="2022-04" db="EMBL/GenBank/DDBJ databases">
        <title>Jade perch genome.</title>
        <authorList>
            <person name="Chao B."/>
        </authorList>
    </citation>
    <scope>NUCLEOTIDE SEQUENCE</scope>
    <source>
        <strain evidence="1">CB-2022</strain>
    </source>
</reference>
<keyword evidence="2" id="KW-1185">Reference proteome</keyword>
<organism evidence="1 2">
    <name type="scientific">Scortum barcoo</name>
    <name type="common">barcoo grunter</name>
    <dbReference type="NCBI Taxonomy" id="214431"/>
    <lineage>
        <taxon>Eukaryota</taxon>
        <taxon>Metazoa</taxon>
        <taxon>Chordata</taxon>
        <taxon>Craniata</taxon>
        <taxon>Vertebrata</taxon>
        <taxon>Euteleostomi</taxon>
        <taxon>Actinopterygii</taxon>
        <taxon>Neopterygii</taxon>
        <taxon>Teleostei</taxon>
        <taxon>Neoteleostei</taxon>
        <taxon>Acanthomorphata</taxon>
        <taxon>Eupercaria</taxon>
        <taxon>Centrarchiformes</taxon>
        <taxon>Terapontoidei</taxon>
        <taxon>Terapontidae</taxon>
        <taxon>Scortum</taxon>
    </lineage>
</organism>
<dbReference type="EMBL" id="CM041539">
    <property type="protein sequence ID" value="KAI3367320.1"/>
    <property type="molecule type" value="Genomic_DNA"/>
</dbReference>